<keyword evidence="8 21" id="KW-0732">Signal</keyword>
<comment type="catalytic activity">
    <reaction evidence="17">
        <text>L-threonyl-[protein] + ATP = O-phospho-L-threonyl-[protein] + ADP + H(+)</text>
        <dbReference type="Rhea" id="RHEA:46608"/>
        <dbReference type="Rhea" id="RHEA-COMP:11060"/>
        <dbReference type="Rhea" id="RHEA-COMP:11605"/>
        <dbReference type="ChEBI" id="CHEBI:15378"/>
        <dbReference type="ChEBI" id="CHEBI:30013"/>
        <dbReference type="ChEBI" id="CHEBI:30616"/>
        <dbReference type="ChEBI" id="CHEBI:61977"/>
        <dbReference type="ChEBI" id="CHEBI:456216"/>
        <dbReference type="EC" id="2.7.11.1"/>
    </reaction>
    <physiologicalReaction direction="left-to-right" evidence="17">
        <dbReference type="Rhea" id="RHEA:46609"/>
    </physiologicalReaction>
</comment>
<feature type="binding site" evidence="19">
    <location>
        <position position="1056"/>
    </location>
    <ligand>
        <name>ATP</name>
        <dbReference type="ChEBI" id="CHEBI:30616"/>
    </ligand>
</feature>
<comment type="caution">
    <text evidence="24">The sequence shown here is derived from an EMBL/GenBank/DDBJ whole genome shotgun (WGS) entry which is preliminary data.</text>
</comment>
<keyword evidence="11" id="KW-0378">Hydrolase</keyword>
<organism evidence="24 25">
    <name type="scientific">Fusarium fujikuroi</name>
    <name type="common">Bakanae and foot rot disease fungus</name>
    <name type="synonym">Gibberella fujikuroi</name>
    <dbReference type="NCBI Taxonomy" id="5127"/>
    <lineage>
        <taxon>Eukaryota</taxon>
        <taxon>Fungi</taxon>
        <taxon>Dikarya</taxon>
        <taxon>Ascomycota</taxon>
        <taxon>Pezizomycotina</taxon>
        <taxon>Sordariomycetes</taxon>
        <taxon>Hypocreomycetidae</taxon>
        <taxon>Hypocreales</taxon>
        <taxon>Nectriaceae</taxon>
        <taxon>Fusarium</taxon>
        <taxon>Fusarium fujikuroi species complex</taxon>
    </lineage>
</organism>
<evidence type="ECO:0000256" key="10">
    <source>
        <dbReference type="ARBA" id="ARBA00022777"/>
    </source>
</evidence>
<dbReference type="Gene3D" id="2.130.10.10">
    <property type="entry name" value="YVTN repeat-like/Quinoprotein amine dehydrogenase"/>
    <property type="match status" value="1"/>
</dbReference>
<dbReference type="GO" id="GO:0004674">
    <property type="term" value="F:protein serine/threonine kinase activity"/>
    <property type="evidence" value="ECO:0007669"/>
    <property type="project" value="UniProtKB-KW"/>
</dbReference>
<keyword evidence="13" id="KW-0460">Magnesium</keyword>
<feature type="region of interest" description="Disordered" evidence="20">
    <location>
        <begin position="839"/>
        <end position="985"/>
    </location>
</feature>
<evidence type="ECO:0000256" key="1">
    <source>
        <dbReference type="ARBA" id="ARBA00001946"/>
    </source>
</evidence>
<evidence type="ECO:0000256" key="6">
    <source>
        <dbReference type="ARBA" id="ARBA00022692"/>
    </source>
</evidence>
<feature type="domain" description="Protein kinase" evidence="22">
    <location>
        <begin position="1028"/>
        <end position="1321"/>
    </location>
</feature>
<feature type="compositionally biased region" description="Basic and acidic residues" evidence="20">
    <location>
        <begin position="900"/>
        <end position="911"/>
    </location>
</feature>
<dbReference type="GO" id="GO:0051082">
    <property type="term" value="F:unfolded protein binding"/>
    <property type="evidence" value="ECO:0007669"/>
    <property type="project" value="TreeGrafter"/>
</dbReference>
<keyword evidence="4" id="KW-0723">Serine/threonine-protein kinase</keyword>
<evidence type="ECO:0000256" key="20">
    <source>
        <dbReference type="SAM" id="MobiDB-lite"/>
    </source>
</evidence>
<dbReference type="Gene3D" id="3.30.200.20">
    <property type="entry name" value="Phosphorylase Kinase, domain 1"/>
    <property type="match status" value="1"/>
</dbReference>
<dbReference type="PROSITE" id="PS51392">
    <property type="entry name" value="KEN"/>
    <property type="match status" value="1"/>
</dbReference>
<accession>A0A9Q9RNK1</accession>
<dbReference type="GO" id="GO:0070059">
    <property type="term" value="P:intrinsic apoptotic signaling pathway in response to endoplasmic reticulum stress"/>
    <property type="evidence" value="ECO:0007669"/>
    <property type="project" value="TreeGrafter"/>
</dbReference>
<dbReference type="GO" id="GO:1990604">
    <property type="term" value="C:IRE1-TRAF2-ASK1 complex"/>
    <property type="evidence" value="ECO:0007669"/>
    <property type="project" value="TreeGrafter"/>
</dbReference>
<evidence type="ECO:0000256" key="15">
    <source>
        <dbReference type="ARBA" id="ARBA00023136"/>
    </source>
</evidence>
<evidence type="ECO:0000256" key="19">
    <source>
        <dbReference type="PROSITE-ProRule" id="PRU10141"/>
    </source>
</evidence>
<dbReference type="FunFam" id="1.10.510.10:FF:000572">
    <property type="entry name" value="Serine/threonine-protein kinase/endoribonuclease IRE1"/>
    <property type="match status" value="1"/>
</dbReference>
<feature type="compositionally biased region" description="Polar residues" evidence="20">
    <location>
        <begin position="885"/>
        <end position="896"/>
    </location>
</feature>
<comment type="cofactor">
    <cofactor evidence="1">
        <name>Mg(2+)</name>
        <dbReference type="ChEBI" id="CHEBI:18420"/>
    </cofactor>
</comment>
<evidence type="ECO:0000256" key="14">
    <source>
        <dbReference type="ARBA" id="ARBA00022989"/>
    </source>
</evidence>
<dbReference type="EMBL" id="CABFJX010000246">
    <property type="protein sequence ID" value="VTT69176.1"/>
    <property type="molecule type" value="Genomic_DNA"/>
</dbReference>
<dbReference type="Gene3D" id="1.10.510.10">
    <property type="entry name" value="Transferase(Phosphotransferase) domain 1"/>
    <property type="match status" value="1"/>
</dbReference>
<dbReference type="InterPro" id="IPR017441">
    <property type="entry name" value="Protein_kinase_ATP_BS"/>
</dbReference>
<dbReference type="GO" id="GO:0046872">
    <property type="term" value="F:metal ion binding"/>
    <property type="evidence" value="ECO:0007669"/>
    <property type="project" value="UniProtKB-KW"/>
</dbReference>
<dbReference type="InterPro" id="IPR008271">
    <property type="entry name" value="Ser/Thr_kinase_AS"/>
</dbReference>
<feature type="signal peptide" evidence="21">
    <location>
        <begin position="1"/>
        <end position="19"/>
    </location>
</feature>
<dbReference type="Pfam" id="PF00069">
    <property type="entry name" value="Pkinase"/>
    <property type="match status" value="1"/>
</dbReference>
<evidence type="ECO:0000256" key="11">
    <source>
        <dbReference type="ARBA" id="ARBA00022801"/>
    </source>
</evidence>
<keyword evidence="14" id="KW-1133">Transmembrane helix</keyword>
<keyword evidence="12 19" id="KW-0067">ATP-binding</keyword>
<dbReference type="PROSITE" id="PS00107">
    <property type="entry name" value="PROTEIN_KINASE_ATP"/>
    <property type="match status" value="1"/>
</dbReference>
<evidence type="ECO:0000256" key="5">
    <source>
        <dbReference type="ARBA" id="ARBA00022679"/>
    </source>
</evidence>
<proteinExistence type="predicted"/>
<evidence type="ECO:0000313" key="24">
    <source>
        <dbReference type="EMBL" id="VTT69176.1"/>
    </source>
</evidence>
<evidence type="ECO:0000259" key="22">
    <source>
        <dbReference type="PROSITE" id="PS50011"/>
    </source>
</evidence>
<evidence type="ECO:0000256" key="2">
    <source>
        <dbReference type="ARBA" id="ARBA00004479"/>
    </source>
</evidence>
<dbReference type="Gene3D" id="1.20.1440.180">
    <property type="entry name" value="KEN domain"/>
    <property type="match status" value="1"/>
</dbReference>
<evidence type="ECO:0000256" key="16">
    <source>
        <dbReference type="ARBA" id="ARBA00023180"/>
    </source>
</evidence>
<feature type="compositionally biased region" description="Basic and acidic residues" evidence="20">
    <location>
        <begin position="306"/>
        <end position="324"/>
    </location>
</feature>
<reference evidence="24" key="1">
    <citation type="submission" date="2019-05" db="EMBL/GenBank/DDBJ databases">
        <authorList>
            <person name="Piombo E."/>
        </authorList>
    </citation>
    <scope>NUCLEOTIDE SEQUENCE</scope>
    <source>
        <strain evidence="24">C2S</strain>
    </source>
</reference>
<keyword evidence="15" id="KW-0472">Membrane</keyword>
<feature type="domain" description="KEN" evidence="23">
    <location>
        <begin position="1324"/>
        <end position="1456"/>
    </location>
</feature>
<comment type="subcellular location">
    <subcellularLocation>
        <location evidence="2">Membrane</location>
        <topology evidence="2">Single-pass type I membrane protein</topology>
    </subcellularLocation>
</comment>
<dbReference type="GO" id="GO:0036498">
    <property type="term" value="P:IRE1-mediated unfolded protein response"/>
    <property type="evidence" value="ECO:0007669"/>
    <property type="project" value="TreeGrafter"/>
</dbReference>
<name>A0A9Q9RNK1_FUSFU</name>
<dbReference type="PROSITE" id="PS50011">
    <property type="entry name" value="PROTEIN_KINASE_DOM"/>
    <property type="match status" value="1"/>
</dbReference>
<evidence type="ECO:0000256" key="3">
    <source>
        <dbReference type="ARBA" id="ARBA00012513"/>
    </source>
</evidence>
<keyword evidence="6" id="KW-0812">Transmembrane</keyword>
<dbReference type="SUPFAM" id="SSF50998">
    <property type="entry name" value="Quinoprotein alcohol dehydrogenase-like"/>
    <property type="match status" value="1"/>
</dbReference>
<feature type="chain" id="PRO_5040443887" description="non-specific serine/threonine protein kinase" evidence="21">
    <location>
        <begin position="20"/>
        <end position="1459"/>
    </location>
</feature>
<dbReference type="PANTHER" id="PTHR13954:SF6">
    <property type="entry name" value="NON-SPECIFIC SERINE_THREONINE PROTEIN KINASE"/>
    <property type="match status" value="1"/>
</dbReference>
<dbReference type="InterPro" id="IPR038357">
    <property type="entry name" value="KEN_sf"/>
</dbReference>
<evidence type="ECO:0000256" key="13">
    <source>
        <dbReference type="ARBA" id="ARBA00022842"/>
    </source>
</evidence>
<dbReference type="SMART" id="SM00220">
    <property type="entry name" value="S_TKc"/>
    <property type="match status" value="1"/>
</dbReference>
<dbReference type="CDD" id="cd10422">
    <property type="entry name" value="RNase_Ire1"/>
    <property type="match status" value="1"/>
</dbReference>
<gene>
    <name evidence="24" type="ORF">C2S_7371</name>
</gene>
<dbReference type="InterPro" id="IPR015943">
    <property type="entry name" value="WD40/YVTN_repeat-like_dom_sf"/>
</dbReference>
<feature type="compositionally biased region" description="Polar residues" evidence="20">
    <location>
        <begin position="294"/>
        <end position="305"/>
    </location>
</feature>
<dbReference type="GO" id="GO:0016787">
    <property type="term" value="F:hydrolase activity"/>
    <property type="evidence" value="ECO:0007669"/>
    <property type="project" value="UniProtKB-KW"/>
</dbReference>
<evidence type="ECO:0000256" key="21">
    <source>
        <dbReference type="SAM" id="SignalP"/>
    </source>
</evidence>
<dbReference type="InterPro" id="IPR011009">
    <property type="entry name" value="Kinase-like_dom_sf"/>
</dbReference>
<dbReference type="InterPro" id="IPR045133">
    <property type="entry name" value="IRE1/2-like"/>
</dbReference>
<keyword evidence="9 19" id="KW-0547">Nucleotide-binding</keyword>
<dbReference type="InterPro" id="IPR018391">
    <property type="entry name" value="PQQ_b-propeller_rpt"/>
</dbReference>
<dbReference type="Pfam" id="PF06479">
    <property type="entry name" value="Ribonuc_2-5A"/>
    <property type="match status" value="1"/>
</dbReference>
<keyword evidence="16" id="KW-0325">Glycoprotein</keyword>
<dbReference type="GO" id="GO:0006397">
    <property type="term" value="P:mRNA processing"/>
    <property type="evidence" value="ECO:0007669"/>
    <property type="project" value="InterPro"/>
</dbReference>
<feature type="compositionally biased region" description="Basic and acidic residues" evidence="20">
    <location>
        <begin position="861"/>
        <end position="878"/>
    </location>
</feature>
<evidence type="ECO:0000259" key="23">
    <source>
        <dbReference type="PROSITE" id="PS51392"/>
    </source>
</evidence>
<comment type="catalytic activity">
    <reaction evidence="18">
        <text>L-seryl-[protein] + ATP = O-phospho-L-seryl-[protein] + ADP + H(+)</text>
        <dbReference type="Rhea" id="RHEA:17989"/>
        <dbReference type="Rhea" id="RHEA-COMP:9863"/>
        <dbReference type="Rhea" id="RHEA-COMP:11604"/>
        <dbReference type="ChEBI" id="CHEBI:15378"/>
        <dbReference type="ChEBI" id="CHEBI:29999"/>
        <dbReference type="ChEBI" id="CHEBI:30616"/>
        <dbReference type="ChEBI" id="CHEBI:83421"/>
        <dbReference type="ChEBI" id="CHEBI:456216"/>
        <dbReference type="EC" id="2.7.11.1"/>
    </reaction>
    <physiologicalReaction direction="left-to-right" evidence="18">
        <dbReference type="Rhea" id="RHEA:17990"/>
    </physiologicalReaction>
</comment>
<sequence length="1459" mass="163125">MRNALLILSGITTIATTYASPVASSTTPLITSPVATSILDPVAPPVFAAVTTPEDIHAVIREVSSLASDIYFTASNIGGGGVEVENIGNTYLRCRDMIEGVQQAFDKVGDRPQTPFSYENQKGICSIFDSFGIDQSKLITMLVRYLQSIARDGFIDHFGDCFNRLQPALSMFIEELTFYAPDCEFAMLRRKDQLEVGLSSALGRMLRRPPGEGRRALQQQRLFIAFAIILLPWLQLVDAQQQHRPVEPGLPQLQRPGGRSQQLADDAVHQWAATPVDVTKSARETVKNVRRASVANQRQRQQQKNEPARKNRKREYENENEHIIIPDDASALATLAPAQSVGAPNPSRRSSSSSIPASGLASPQIARSLKDWEVEDFVLLATVDGDLYANDRRTGKERWHLEVDHPMVETKHHRSERSILDENYHQVDHYVWAVEPNRDGGIYLWAPDSNRGFVKTGFTMKKLVEELAPYADESSPVVYTGDKKTTMITLDAATGRVLKWFGATGSHVNEAESCARPDTLYDENNQECSSTGTITLGRTEYTVGIQRREDGLPIATLRYSEWSPNNYDSDLFQQHQSSLDKKYITSQHDGKVYAFDYARSEKAEPLFSEHFAAPVARVFDVCRPGDATSDSNPDLVVLPQPPMPPQDETHARMRSNSIFLNQTRSGDWYVMSGRSYPLIIHAPIAQLSRPDWWDIAPSWDTINQTKLSKVLVGTHFLDTVNNRGGTHTPSLPAGAIEGPEVYDVYDGHDDFENNDSKTTDLTFSDEPTLFANVKRVHIMAAQSVKDFITNPVVIIIFVSLLYFNNKNIRRHLQRGKRRGFWNELQNILGFVEAPVYTEQPDEVDSSDTDGNVDYLAGPVSDEPKPEAPGDNIEVKAKESVVPAPESSNLEPGTLPQTPIKEVELSDREATPKPKRKTHGKRSVDTPDTPQPQPQTKATATNESQDGGAPEKKKKAHRGRRGGVKHRKGRAQETSLSRGDDPATATVEDAVNNAKKLGERPSLEPDVMTVHDDMQSVTGSTIRMGNIEVNTDEQLGTGSNGTLVFAGKFDGRAVAVKRMLIQFYDIASQETRLLRESDDHPNVIRYYSQQIRDGFLYIALERCAASLADVVEKPNYFRDLANAGRHDLPNILYQITNGISHLHELRIVHRDLKPQNILVNMGKDGKPRMLVSDFGLCKKLEGGQSSFGATTGRAAGTSGWRAPELLLDDDAREGAMMEASTQSGSGSVLVDDNMMPRRATRAIDIFSLGLVFFYVLTNGSHPFDCGDRYMREVNIRKGQYNLDLLDSLGDFAYEAKDLIASMLEADPKNRPNAKEIMAHPFFWSPKKRLAFLCDVSDHFEKEPRDPPSPALAELERHAGDVTRSDFLKVLPRDFVDSLGKQRKYTGSRLLDLLRALRNKKNHYEDMPEALKKTVGPLPEGYLAFWTVRFPMLLLTCWNVVWSVRWENSDRFREYYEPAAL</sequence>
<dbReference type="FunFam" id="3.30.200.20:FF:000077">
    <property type="entry name" value="Putative Serine/threonine-protein kinase/endoribonuclease IRE1"/>
    <property type="match status" value="1"/>
</dbReference>
<dbReference type="SMART" id="SM00564">
    <property type="entry name" value="PQQ"/>
    <property type="match status" value="2"/>
</dbReference>
<protein>
    <recommendedName>
        <fullName evidence="3">non-specific serine/threonine protein kinase</fullName>
        <ecNumber evidence="3">2.7.11.1</ecNumber>
    </recommendedName>
</protein>
<dbReference type="GO" id="GO:0005524">
    <property type="term" value="F:ATP binding"/>
    <property type="evidence" value="ECO:0007669"/>
    <property type="project" value="UniProtKB-UniRule"/>
</dbReference>
<evidence type="ECO:0000256" key="4">
    <source>
        <dbReference type="ARBA" id="ARBA00022527"/>
    </source>
</evidence>
<feature type="compositionally biased region" description="Basic residues" evidence="20">
    <location>
        <begin position="951"/>
        <end position="968"/>
    </location>
</feature>
<dbReference type="CDD" id="cd13982">
    <property type="entry name" value="STKc_IRE1"/>
    <property type="match status" value="1"/>
</dbReference>
<dbReference type="InterPro" id="IPR010513">
    <property type="entry name" value="KEN_dom"/>
</dbReference>
<feature type="region of interest" description="Disordered" evidence="20">
    <location>
        <begin position="282"/>
        <end position="324"/>
    </location>
</feature>
<dbReference type="PANTHER" id="PTHR13954">
    <property type="entry name" value="IRE1-RELATED"/>
    <property type="match status" value="1"/>
</dbReference>
<evidence type="ECO:0000256" key="9">
    <source>
        <dbReference type="ARBA" id="ARBA00022741"/>
    </source>
</evidence>
<keyword evidence="10" id="KW-0418">Kinase</keyword>
<evidence type="ECO:0000256" key="18">
    <source>
        <dbReference type="ARBA" id="ARBA00048977"/>
    </source>
</evidence>
<dbReference type="InterPro" id="IPR000719">
    <property type="entry name" value="Prot_kinase_dom"/>
</dbReference>
<evidence type="ECO:0000256" key="7">
    <source>
        <dbReference type="ARBA" id="ARBA00022723"/>
    </source>
</evidence>
<dbReference type="SUPFAM" id="SSF56112">
    <property type="entry name" value="Protein kinase-like (PK-like)"/>
    <property type="match status" value="1"/>
</dbReference>
<dbReference type="PROSITE" id="PS00108">
    <property type="entry name" value="PROTEIN_KINASE_ST"/>
    <property type="match status" value="1"/>
</dbReference>
<evidence type="ECO:0000256" key="17">
    <source>
        <dbReference type="ARBA" id="ARBA00048659"/>
    </source>
</evidence>
<dbReference type="CDD" id="cd09769">
    <property type="entry name" value="Luminal_IRE1"/>
    <property type="match status" value="1"/>
</dbReference>
<evidence type="ECO:0000256" key="12">
    <source>
        <dbReference type="ARBA" id="ARBA00022840"/>
    </source>
</evidence>
<dbReference type="SMART" id="SM00580">
    <property type="entry name" value="PUG"/>
    <property type="match status" value="1"/>
</dbReference>
<evidence type="ECO:0000256" key="8">
    <source>
        <dbReference type="ARBA" id="ARBA00022729"/>
    </source>
</evidence>
<evidence type="ECO:0000313" key="25">
    <source>
        <dbReference type="Proteomes" id="UP000760494"/>
    </source>
</evidence>
<keyword evidence="7" id="KW-0479">Metal-binding</keyword>
<keyword evidence="5" id="KW-0808">Transferase</keyword>
<dbReference type="InterPro" id="IPR011047">
    <property type="entry name" value="Quinoprotein_ADH-like_sf"/>
</dbReference>
<feature type="region of interest" description="Disordered" evidence="20">
    <location>
        <begin position="338"/>
        <end position="360"/>
    </location>
</feature>
<dbReference type="EC" id="2.7.11.1" evidence="3"/>
<dbReference type="Proteomes" id="UP000760494">
    <property type="component" value="Unassembled WGS sequence"/>
</dbReference>
<dbReference type="GO" id="GO:0004521">
    <property type="term" value="F:RNA endonuclease activity"/>
    <property type="evidence" value="ECO:0007669"/>
    <property type="project" value="InterPro"/>
</dbReference>